<name>A0AAN1W0P0_9PROT</name>
<keyword evidence="1" id="KW-0732">Signal</keyword>
<accession>A0AAN1W0P0</accession>
<protein>
    <submittedName>
        <fullName evidence="2">Uncharacterized protein</fullName>
    </submittedName>
</protein>
<dbReference type="EMBL" id="AP019536">
    <property type="protein sequence ID" value="BBJ00581.1"/>
    <property type="molecule type" value="Genomic_DNA"/>
</dbReference>
<reference evidence="2 3" key="1">
    <citation type="submission" date="2019-03" db="EMBL/GenBank/DDBJ databases">
        <title>Complete genome sequence of Ferrigenium kumadai strain An22, a microaerophilic iron-oxidizing bacterium isolated from a paddy field soil.</title>
        <authorList>
            <person name="Watanabe T."/>
            <person name="Asakawa S."/>
        </authorList>
    </citation>
    <scope>NUCLEOTIDE SEQUENCE [LARGE SCALE GENOMIC DNA]</scope>
    <source>
        <strain evidence="2 3">An22</strain>
    </source>
</reference>
<gene>
    <name evidence="2" type="ORF">FGKAn22_22730</name>
</gene>
<evidence type="ECO:0000313" key="3">
    <source>
        <dbReference type="Proteomes" id="UP001319121"/>
    </source>
</evidence>
<sequence>MKSRFLLVLLSVAGLMLGAQSALAASAAVREMAGIMMHLEHYPSDAEKVRLNAIAADKGSTGQERVIATAIGNLRHEVAAGDADKLRKVTGDMSAPAEVRDLAGIVLNISHMPSAADKRKLEAMMK</sequence>
<evidence type="ECO:0000313" key="2">
    <source>
        <dbReference type="EMBL" id="BBJ00581.1"/>
    </source>
</evidence>
<keyword evidence="3" id="KW-1185">Reference proteome</keyword>
<organism evidence="2 3">
    <name type="scientific">Ferrigenium kumadai</name>
    <dbReference type="NCBI Taxonomy" id="1682490"/>
    <lineage>
        <taxon>Bacteria</taxon>
        <taxon>Pseudomonadati</taxon>
        <taxon>Pseudomonadota</taxon>
        <taxon>Betaproteobacteria</taxon>
        <taxon>Nitrosomonadales</taxon>
        <taxon>Gallionellaceae</taxon>
        <taxon>Ferrigenium</taxon>
    </lineage>
</organism>
<evidence type="ECO:0000256" key="1">
    <source>
        <dbReference type="SAM" id="SignalP"/>
    </source>
</evidence>
<dbReference type="Proteomes" id="UP001319121">
    <property type="component" value="Chromosome"/>
</dbReference>
<proteinExistence type="predicted"/>
<dbReference type="RefSeq" id="WP_212785807.1">
    <property type="nucleotide sequence ID" value="NZ_AP019536.1"/>
</dbReference>
<dbReference type="AlphaFoldDB" id="A0AAN1W0P0"/>
<dbReference type="KEGG" id="fku:FGKAn22_22730"/>
<feature type="signal peptide" evidence="1">
    <location>
        <begin position="1"/>
        <end position="24"/>
    </location>
</feature>
<feature type="chain" id="PRO_5042912338" evidence="1">
    <location>
        <begin position="25"/>
        <end position="126"/>
    </location>
</feature>